<comment type="caution">
    <text evidence="1">The sequence shown here is derived from an EMBL/GenBank/DDBJ whole genome shotgun (WGS) entry which is preliminary data.</text>
</comment>
<sequence length="140" mass="16226">MDREVKQILQQFGGMDKEVKHILQQFGGMDKVVQHVVHQFGGMDKETRHMVDQFGGMDKETRQMVHLVLIMWCGIWCSRSGVCVTLQHWNYSCRNRRLTTSSIVEINIVYSYSASLQSNKNDMCCESEETTPITFSVWSK</sequence>
<reference evidence="1 2" key="1">
    <citation type="journal article" date="2018" name="Front. Plant Sci.">
        <title>Red Clover (Trifolium pratense) and Zigzag Clover (T. medium) - A Picture of Genomic Similarities and Differences.</title>
        <authorList>
            <person name="Dluhosova J."/>
            <person name="Istvanek J."/>
            <person name="Nedelnik J."/>
            <person name="Repkova J."/>
        </authorList>
    </citation>
    <scope>NUCLEOTIDE SEQUENCE [LARGE SCALE GENOMIC DNA]</scope>
    <source>
        <strain evidence="2">cv. 10/8</strain>
        <tissue evidence="1">Leaf</tissue>
    </source>
</reference>
<proteinExistence type="predicted"/>
<dbReference type="AlphaFoldDB" id="A0A392PRB5"/>
<organism evidence="1 2">
    <name type="scientific">Trifolium medium</name>
    <dbReference type="NCBI Taxonomy" id="97028"/>
    <lineage>
        <taxon>Eukaryota</taxon>
        <taxon>Viridiplantae</taxon>
        <taxon>Streptophyta</taxon>
        <taxon>Embryophyta</taxon>
        <taxon>Tracheophyta</taxon>
        <taxon>Spermatophyta</taxon>
        <taxon>Magnoliopsida</taxon>
        <taxon>eudicotyledons</taxon>
        <taxon>Gunneridae</taxon>
        <taxon>Pentapetalae</taxon>
        <taxon>rosids</taxon>
        <taxon>fabids</taxon>
        <taxon>Fabales</taxon>
        <taxon>Fabaceae</taxon>
        <taxon>Papilionoideae</taxon>
        <taxon>50 kb inversion clade</taxon>
        <taxon>NPAAA clade</taxon>
        <taxon>Hologalegina</taxon>
        <taxon>IRL clade</taxon>
        <taxon>Trifolieae</taxon>
        <taxon>Trifolium</taxon>
    </lineage>
</organism>
<evidence type="ECO:0000313" key="2">
    <source>
        <dbReference type="Proteomes" id="UP000265520"/>
    </source>
</evidence>
<evidence type="ECO:0000313" key="1">
    <source>
        <dbReference type="EMBL" id="MCI14039.1"/>
    </source>
</evidence>
<keyword evidence="2" id="KW-1185">Reference proteome</keyword>
<dbReference type="EMBL" id="LXQA010090682">
    <property type="protein sequence ID" value="MCI14039.1"/>
    <property type="molecule type" value="Genomic_DNA"/>
</dbReference>
<name>A0A392PRB5_9FABA</name>
<dbReference type="Proteomes" id="UP000265520">
    <property type="component" value="Unassembled WGS sequence"/>
</dbReference>
<accession>A0A392PRB5</accession>
<protein>
    <submittedName>
        <fullName evidence="1">Uncharacterized protein</fullName>
    </submittedName>
</protein>